<feature type="chain" id="PRO_5036778860" evidence="1">
    <location>
        <begin position="24"/>
        <end position="207"/>
    </location>
</feature>
<dbReference type="Gene3D" id="3.20.20.80">
    <property type="entry name" value="Glycosidases"/>
    <property type="match status" value="1"/>
</dbReference>
<dbReference type="GO" id="GO:0008061">
    <property type="term" value="F:chitin binding"/>
    <property type="evidence" value="ECO:0007669"/>
    <property type="project" value="InterPro"/>
</dbReference>
<protein>
    <submittedName>
        <fullName evidence="4">Chitin-binding type-2 domain-containing protein</fullName>
    </submittedName>
</protein>
<keyword evidence="1" id="KW-0732">Signal</keyword>
<dbReference type="Proteomes" id="UP000887566">
    <property type="component" value="Unplaced"/>
</dbReference>
<proteinExistence type="predicted"/>
<dbReference type="GO" id="GO:0005576">
    <property type="term" value="C:extracellular region"/>
    <property type="evidence" value="ECO:0007669"/>
    <property type="project" value="InterPro"/>
</dbReference>
<dbReference type="PROSITE" id="PS50940">
    <property type="entry name" value="CHIT_BIND_II"/>
    <property type="match status" value="1"/>
</dbReference>
<dbReference type="WBParaSite" id="PSAMB.scaffold3853size16624.g22748.t1">
    <property type="protein sequence ID" value="PSAMB.scaffold3853size16624.g22748.t1"/>
    <property type="gene ID" value="PSAMB.scaffold3853size16624.g22748"/>
</dbReference>
<keyword evidence="3" id="KW-1185">Reference proteome</keyword>
<evidence type="ECO:0000313" key="4">
    <source>
        <dbReference type="WBParaSite" id="PSAMB.scaffold3853size16624.g22748.t1"/>
    </source>
</evidence>
<feature type="domain" description="Chitin-binding type-2" evidence="2">
    <location>
        <begin position="151"/>
        <end position="207"/>
    </location>
</feature>
<dbReference type="InterPro" id="IPR002557">
    <property type="entry name" value="Chitin-bd_dom"/>
</dbReference>
<evidence type="ECO:0000256" key="1">
    <source>
        <dbReference type="SAM" id="SignalP"/>
    </source>
</evidence>
<reference evidence="4" key="1">
    <citation type="submission" date="2022-11" db="UniProtKB">
        <authorList>
            <consortium name="WormBaseParasite"/>
        </authorList>
    </citation>
    <scope>IDENTIFICATION</scope>
</reference>
<dbReference type="SUPFAM" id="SSF57625">
    <property type="entry name" value="Invertebrate chitin-binding proteins"/>
    <property type="match status" value="1"/>
</dbReference>
<evidence type="ECO:0000313" key="3">
    <source>
        <dbReference type="Proteomes" id="UP000887566"/>
    </source>
</evidence>
<organism evidence="3 4">
    <name type="scientific">Plectus sambesii</name>
    <dbReference type="NCBI Taxonomy" id="2011161"/>
    <lineage>
        <taxon>Eukaryota</taxon>
        <taxon>Metazoa</taxon>
        <taxon>Ecdysozoa</taxon>
        <taxon>Nematoda</taxon>
        <taxon>Chromadorea</taxon>
        <taxon>Plectida</taxon>
        <taxon>Plectina</taxon>
        <taxon>Plectoidea</taxon>
        <taxon>Plectidae</taxon>
        <taxon>Plectus</taxon>
    </lineage>
</organism>
<dbReference type="AlphaFoldDB" id="A0A914WGM2"/>
<dbReference type="Pfam" id="PF01607">
    <property type="entry name" value="CBM_14"/>
    <property type="match status" value="1"/>
</dbReference>
<dbReference type="InterPro" id="IPR036508">
    <property type="entry name" value="Chitin-bd_dom_sf"/>
</dbReference>
<accession>A0A914WGM2</accession>
<evidence type="ECO:0000259" key="2">
    <source>
        <dbReference type="PROSITE" id="PS50940"/>
    </source>
</evidence>
<sequence>MSFFFPLLTALALLTVLTNPASAAATTKKPAATTTKKPAGAAAAAVTTKGNAEITTSTIAAGVEQTTTTVSGVENGVALGQEGIGIIDTTTTTVGVGGIETTTTTTVPPAIGLGLDLGVTSTTTTAATLTTGQTVKAQPAITPIAGPTLVPTTCANQPEGAIFAHPTDCHYFYQCQFWVMYLVKCSTDMAFNKLTKMCDITANVPGC</sequence>
<name>A0A914WGM2_9BILA</name>
<feature type="signal peptide" evidence="1">
    <location>
        <begin position="1"/>
        <end position="23"/>
    </location>
</feature>
<dbReference type="SMART" id="SM00494">
    <property type="entry name" value="ChtBD2"/>
    <property type="match status" value="1"/>
</dbReference>